<evidence type="ECO:0000256" key="1">
    <source>
        <dbReference type="ARBA" id="ARBA00008324"/>
    </source>
</evidence>
<dbReference type="AlphaFoldDB" id="A0A0B5F4P0"/>
<sequence>MNASSAAATGPGAAAPGPADPLGAMPDGPSEAIAAWVNEAGAATLAGRMGMVFQEATPERVVATMPVAGNTQLQRILHGGASAAFAESLGSLGAALHAGAGRIAVGVDLNATHHRPVRSGTVTGVATALHLGDSSASYEVVVTDEAGRRVCTARLTCALHGARGRVRGRGSR</sequence>
<name>A0A0B5F4P0_STRA4</name>
<dbReference type="SUPFAM" id="SSF54637">
    <property type="entry name" value="Thioesterase/thiol ester dehydrase-isomerase"/>
    <property type="match status" value="1"/>
</dbReference>
<organism evidence="5 6">
    <name type="scientific">Streptomyces albus (strain ATCC 21838 / DSM 41398 / FERM P-419 / JCM 4703 / NBRC 107858)</name>
    <dbReference type="NCBI Taxonomy" id="1081613"/>
    <lineage>
        <taxon>Bacteria</taxon>
        <taxon>Bacillati</taxon>
        <taxon>Actinomycetota</taxon>
        <taxon>Actinomycetes</taxon>
        <taxon>Kitasatosporales</taxon>
        <taxon>Streptomycetaceae</taxon>
        <taxon>Streptomyces</taxon>
    </lineage>
</organism>
<evidence type="ECO:0000256" key="3">
    <source>
        <dbReference type="SAM" id="MobiDB-lite"/>
    </source>
</evidence>
<dbReference type="KEGG" id="sals:SLNWT_4911"/>
<dbReference type="Gene3D" id="3.10.129.10">
    <property type="entry name" value="Hotdog Thioesterase"/>
    <property type="match status" value="1"/>
</dbReference>
<keyword evidence="2" id="KW-0378">Hydrolase</keyword>
<dbReference type="PANTHER" id="PTHR43240:SF5">
    <property type="entry name" value="1,4-DIHYDROXY-2-NAPHTHOYL-COA THIOESTERASE 1"/>
    <property type="match status" value="1"/>
</dbReference>
<reference evidence="5 6" key="1">
    <citation type="submission" date="2015-01" db="EMBL/GenBank/DDBJ databases">
        <title>Enhanced salinomycin production by adjusting the supply of polyketide extender units in Streptomyce albus DSM 41398.</title>
        <authorList>
            <person name="Lu C."/>
        </authorList>
    </citation>
    <scope>NUCLEOTIDE SEQUENCE [LARGE SCALE GENOMIC DNA]</scope>
    <source>
        <strain evidence="6">ATCC 21838 / DSM 41398 / FERM P-419 / JCM 4703 / NBRC 107858</strain>
    </source>
</reference>
<evidence type="ECO:0000313" key="6">
    <source>
        <dbReference type="Proteomes" id="UP000031523"/>
    </source>
</evidence>
<evidence type="ECO:0000256" key="2">
    <source>
        <dbReference type="ARBA" id="ARBA00022801"/>
    </source>
</evidence>
<evidence type="ECO:0000259" key="4">
    <source>
        <dbReference type="Pfam" id="PF03061"/>
    </source>
</evidence>
<dbReference type="NCBIfam" id="TIGR00369">
    <property type="entry name" value="unchar_dom_1"/>
    <property type="match status" value="1"/>
</dbReference>
<proteinExistence type="inferred from homology"/>
<gene>
    <name evidence="5" type="ORF">SLNWT_4911</name>
</gene>
<protein>
    <submittedName>
        <fullName evidence="5">Thioesterase superfamily protein</fullName>
    </submittedName>
</protein>
<dbReference type="CDD" id="cd03443">
    <property type="entry name" value="PaaI_thioesterase"/>
    <property type="match status" value="1"/>
</dbReference>
<evidence type="ECO:0000313" key="5">
    <source>
        <dbReference type="EMBL" id="AJE85287.1"/>
    </source>
</evidence>
<dbReference type="Pfam" id="PF03061">
    <property type="entry name" value="4HBT"/>
    <property type="match status" value="1"/>
</dbReference>
<dbReference type="Proteomes" id="UP000031523">
    <property type="component" value="Chromosome"/>
</dbReference>
<feature type="domain" description="Thioesterase" evidence="4">
    <location>
        <begin position="76"/>
        <end position="151"/>
    </location>
</feature>
<dbReference type="InterPro" id="IPR006683">
    <property type="entry name" value="Thioestr_dom"/>
</dbReference>
<accession>A0A0B5F4P0</accession>
<feature type="region of interest" description="Disordered" evidence="3">
    <location>
        <begin position="1"/>
        <end position="27"/>
    </location>
</feature>
<dbReference type="InterPro" id="IPR003736">
    <property type="entry name" value="PAAI_dom"/>
</dbReference>
<dbReference type="EMBL" id="CP010519">
    <property type="protein sequence ID" value="AJE85287.1"/>
    <property type="molecule type" value="Genomic_DNA"/>
</dbReference>
<dbReference type="GO" id="GO:0005829">
    <property type="term" value="C:cytosol"/>
    <property type="evidence" value="ECO:0007669"/>
    <property type="project" value="TreeGrafter"/>
</dbReference>
<keyword evidence="6" id="KW-1185">Reference proteome</keyword>
<dbReference type="PANTHER" id="PTHR43240">
    <property type="entry name" value="1,4-DIHYDROXY-2-NAPHTHOYL-COA THIOESTERASE 1"/>
    <property type="match status" value="1"/>
</dbReference>
<dbReference type="InterPro" id="IPR029069">
    <property type="entry name" value="HotDog_dom_sf"/>
</dbReference>
<comment type="similarity">
    <text evidence="1">Belongs to the thioesterase PaaI family.</text>
</comment>
<dbReference type="GO" id="GO:0061522">
    <property type="term" value="F:1,4-dihydroxy-2-naphthoyl-CoA thioesterase activity"/>
    <property type="evidence" value="ECO:0007669"/>
    <property type="project" value="TreeGrafter"/>
</dbReference>